<feature type="compositionally biased region" description="Low complexity" evidence="4">
    <location>
        <begin position="358"/>
        <end position="374"/>
    </location>
</feature>
<dbReference type="FunCoup" id="A0A7J6IXZ3">
    <property type="interactions" value="138"/>
</dbReference>
<dbReference type="GO" id="GO:1990904">
    <property type="term" value="C:ribonucleoprotein complex"/>
    <property type="evidence" value="ECO:0007669"/>
    <property type="project" value="UniProtKB-KW"/>
</dbReference>
<comment type="caution">
    <text evidence="5">The sequence shown here is derived from an EMBL/GenBank/DDBJ whole genome shotgun (WGS) entry which is preliminary data.</text>
</comment>
<dbReference type="RefSeq" id="XP_031885355.1">
    <property type="nucleotide sequence ID" value="XM_032035494.1"/>
</dbReference>
<dbReference type="Pfam" id="PF22682">
    <property type="entry name" value="Ribosomal_uL24m-like"/>
    <property type="match status" value="1"/>
</dbReference>
<keyword evidence="2 5" id="KW-0689">Ribosomal protein</keyword>
<proteinExistence type="inferred from homology"/>
<dbReference type="SUPFAM" id="SSF50104">
    <property type="entry name" value="Translation proteins SH3-like domain"/>
    <property type="match status" value="1"/>
</dbReference>
<evidence type="ECO:0000256" key="4">
    <source>
        <dbReference type="SAM" id="MobiDB-lite"/>
    </source>
</evidence>
<dbReference type="InParanoid" id="A0A7J6IXZ3"/>
<dbReference type="CDD" id="cd06089">
    <property type="entry name" value="KOW_RPL26"/>
    <property type="match status" value="1"/>
</dbReference>
<evidence type="ECO:0000313" key="6">
    <source>
        <dbReference type="Proteomes" id="UP000011096"/>
    </source>
</evidence>
<dbReference type="GeneID" id="43619499"/>
<dbReference type="GO" id="GO:0003723">
    <property type="term" value="F:RNA binding"/>
    <property type="evidence" value="ECO:0007669"/>
    <property type="project" value="InterPro"/>
</dbReference>
<reference evidence="5 6" key="2">
    <citation type="submission" date="2020-04" db="EMBL/GenBank/DDBJ databases">
        <title>Genome sequencing and assembly of multiple isolates from the Colletotrichum gloeosporioides species complex.</title>
        <authorList>
            <person name="Gan P."/>
            <person name="Shirasu K."/>
        </authorList>
    </citation>
    <scope>NUCLEOTIDE SEQUENCE [LARGE SCALE GENOMIC DNA]</scope>
    <source>
        <strain evidence="5 6">Nara gc5</strain>
    </source>
</reference>
<organism evidence="5 6">
    <name type="scientific">Colletotrichum fructicola (strain Nara gc5)</name>
    <name type="common">Anthracnose fungus</name>
    <name type="synonym">Colletotrichum gloeosporioides (strain Nara gc5)</name>
    <dbReference type="NCBI Taxonomy" id="1213859"/>
    <lineage>
        <taxon>Eukaryota</taxon>
        <taxon>Fungi</taxon>
        <taxon>Dikarya</taxon>
        <taxon>Ascomycota</taxon>
        <taxon>Pezizomycotina</taxon>
        <taxon>Sordariomycetes</taxon>
        <taxon>Hypocreomycetidae</taxon>
        <taxon>Glomerellales</taxon>
        <taxon>Glomerellaceae</taxon>
        <taxon>Colletotrichum</taxon>
        <taxon>Colletotrichum gloeosporioides species complex</taxon>
    </lineage>
</organism>
<keyword evidence="3" id="KW-0687">Ribonucleoprotein</keyword>
<protein>
    <submittedName>
        <fullName evidence="5">54S ribosomal protein L40</fullName>
    </submittedName>
</protein>
<evidence type="ECO:0000256" key="2">
    <source>
        <dbReference type="ARBA" id="ARBA00022980"/>
    </source>
</evidence>
<evidence type="ECO:0000313" key="5">
    <source>
        <dbReference type="EMBL" id="KAF4482173.1"/>
    </source>
</evidence>
<accession>A0A7J6IXZ3</accession>
<dbReference type="Gene3D" id="2.30.30.30">
    <property type="match status" value="1"/>
</dbReference>
<dbReference type="InterPro" id="IPR008991">
    <property type="entry name" value="Translation_prot_SH3-like_sf"/>
</dbReference>
<feature type="region of interest" description="Disordered" evidence="4">
    <location>
        <begin position="354"/>
        <end position="380"/>
    </location>
</feature>
<sequence length="380" mass="43531">MQKLIKRTRQAEKVLAKKMKKRQGYEITDQRQQRFREQRQQLDELNDDIRTSRLIRQEKWSMGTIAPRRDLLPEWGASEVNRNSRQTGLKFSEIENRCSWAGGVNQLCLKPKDRVVLLDGPEKGKIDRIESIDKSTGTVMLENIAKMTIAVSENFQKAIDAPPTQNAPLAVPISSIRLVHPIKDPITGSTGDVIIRQLRSYKPRKLPNGSFYFQRQIPGYNMIIPWPEADEPNREEYRVDTKSEKVSEETFVPTLLRTPMPETVIDELRNKYSKFRTRHEEDYILKKEVEEMQKKASKRLTPDAAATIRTPLQEFNTQQRLARRARGQPELTEDMLEKIGEVIAKNKARTLSAAGMSEVAPVPEAAVPETPTAESHPPPQ</sequence>
<gene>
    <name evidence="5" type="ORF">CGGC5_v009400</name>
</gene>
<dbReference type="InterPro" id="IPR041988">
    <property type="entry name" value="Ribosomal_uL24_KOW"/>
</dbReference>
<dbReference type="InterPro" id="IPR014722">
    <property type="entry name" value="Rib_uL2_dom2"/>
</dbReference>
<dbReference type="EMBL" id="ANPB02000005">
    <property type="protein sequence ID" value="KAF4482173.1"/>
    <property type="molecule type" value="Genomic_DNA"/>
</dbReference>
<dbReference type="AlphaFoldDB" id="A0A7J6IXZ3"/>
<evidence type="ECO:0000256" key="3">
    <source>
        <dbReference type="ARBA" id="ARBA00023274"/>
    </source>
</evidence>
<keyword evidence="6" id="KW-1185">Reference proteome</keyword>
<comment type="similarity">
    <text evidence="1">Belongs to the universal ribosomal protein uL24 family.</text>
</comment>
<evidence type="ECO:0000256" key="1">
    <source>
        <dbReference type="ARBA" id="ARBA00010618"/>
    </source>
</evidence>
<dbReference type="GO" id="GO:0005840">
    <property type="term" value="C:ribosome"/>
    <property type="evidence" value="ECO:0007669"/>
    <property type="project" value="UniProtKB-KW"/>
</dbReference>
<name>A0A7J6IXZ3_COLFN</name>
<reference evidence="5 6" key="1">
    <citation type="submission" date="2012-08" db="EMBL/GenBank/DDBJ databases">
        <authorList>
            <person name="Gan P.H.P."/>
            <person name="Ikeda K."/>
            <person name="Irieda H."/>
            <person name="Narusaka M."/>
            <person name="O'Connell R.J."/>
            <person name="Narusaka Y."/>
            <person name="Takano Y."/>
            <person name="Kubo Y."/>
            <person name="Shirasu K."/>
        </authorList>
    </citation>
    <scope>NUCLEOTIDE SEQUENCE [LARGE SCALE GENOMIC DNA]</scope>
    <source>
        <strain evidence="5 6">Nara gc5</strain>
    </source>
</reference>
<dbReference type="Proteomes" id="UP000011096">
    <property type="component" value="Unassembled WGS sequence"/>
</dbReference>
<dbReference type="OrthoDB" id="359154at2759"/>